<feature type="region of interest" description="Disordered" evidence="1">
    <location>
        <begin position="134"/>
        <end position="160"/>
    </location>
</feature>
<evidence type="ECO:0000256" key="1">
    <source>
        <dbReference type="SAM" id="MobiDB-lite"/>
    </source>
</evidence>
<feature type="region of interest" description="Disordered" evidence="1">
    <location>
        <begin position="13"/>
        <end position="40"/>
    </location>
</feature>
<feature type="compositionally biased region" description="Basic and acidic residues" evidence="1">
    <location>
        <begin position="85"/>
        <end position="96"/>
    </location>
</feature>
<name>A0AAW2HSN9_9NEOP</name>
<feature type="region of interest" description="Disordered" evidence="1">
    <location>
        <begin position="77"/>
        <end position="106"/>
    </location>
</feature>
<sequence>MPVKLEQIINLVGLGGPASGPGEKENSHHGRKNGHGKSEAIVPVDMARITSSQRQIHPLFEEKAHLLAYDDVTCKKPAPTPSLKRSPDDPLSKKPSEYPATSPGSPVAVYHPAPNICVEGGRIEFIKSPSEGSALHANASPLPENGVDKKGSVYQSSGLPQRKSVAATATRAQQTQADIGDFVEADEKCDIAKVK</sequence>
<gene>
    <name evidence="2" type="ORF">PYX00_005786</name>
</gene>
<evidence type="ECO:0000313" key="2">
    <source>
        <dbReference type="EMBL" id="KAL0273005.1"/>
    </source>
</evidence>
<reference evidence="2" key="1">
    <citation type="journal article" date="2024" name="Gigascience">
        <title>Chromosome-level genome of the poultry shaft louse Menopon gallinae provides insight into the host-switching and adaptive evolution of parasitic lice.</title>
        <authorList>
            <person name="Xu Y."/>
            <person name="Ma L."/>
            <person name="Liu S."/>
            <person name="Liang Y."/>
            <person name="Liu Q."/>
            <person name="He Z."/>
            <person name="Tian L."/>
            <person name="Duan Y."/>
            <person name="Cai W."/>
            <person name="Li H."/>
            <person name="Song F."/>
        </authorList>
    </citation>
    <scope>NUCLEOTIDE SEQUENCE</scope>
    <source>
        <strain evidence="2">Cailab_2023a</strain>
    </source>
</reference>
<organism evidence="2">
    <name type="scientific">Menopon gallinae</name>
    <name type="common">poultry shaft louse</name>
    <dbReference type="NCBI Taxonomy" id="328185"/>
    <lineage>
        <taxon>Eukaryota</taxon>
        <taxon>Metazoa</taxon>
        <taxon>Ecdysozoa</taxon>
        <taxon>Arthropoda</taxon>
        <taxon>Hexapoda</taxon>
        <taxon>Insecta</taxon>
        <taxon>Pterygota</taxon>
        <taxon>Neoptera</taxon>
        <taxon>Paraneoptera</taxon>
        <taxon>Psocodea</taxon>
        <taxon>Troctomorpha</taxon>
        <taxon>Phthiraptera</taxon>
        <taxon>Amblycera</taxon>
        <taxon>Menoponidae</taxon>
        <taxon>Menopon</taxon>
    </lineage>
</organism>
<protein>
    <recommendedName>
        <fullName evidence="3">Prolactin receptor</fullName>
    </recommendedName>
</protein>
<accession>A0AAW2HSN9</accession>
<proteinExistence type="predicted"/>
<dbReference type="AlphaFoldDB" id="A0AAW2HSN9"/>
<evidence type="ECO:0008006" key="3">
    <source>
        <dbReference type="Google" id="ProtNLM"/>
    </source>
</evidence>
<comment type="caution">
    <text evidence="2">The sequence shown here is derived from an EMBL/GenBank/DDBJ whole genome shotgun (WGS) entry which is preliminary data.</text>
</comment>
<dbReference type="EMBL" id="JARGDH010000003">
    <property type="protein sequence ID" value="KAL0273005.1"/>
    <property type="molecule type" value="Genomic_DNA"/>
</dbReference>